<comment type="caution">
    <text evidence="3">The sequence shown here is derived from an EMBL/GenBank/DDBJ whole genome shotgun (WGS) entry which is preliminary data.</text>
</comment>
<proteinExistence type="predicted"/>
<evidence type="ECO:0000256" key="1">
    <source>
        <dbReference type="SAM" id="MobiDB-lite"/>
    </source>
</evidence>
<accession>A0A820A2Y4</accession>
<gene>
    <name evidence="2" type="ORF">IZO911_LOCUS44487</name>
    <name evidence="3" type="ORF">KXQ929_LOCUS39073</name>
</gene>
<feature type="compositionally biased region" description="Basic and acidic residues" evidence="1">
    <location>
        <begin position="133"/>
        <end position="145"/>
    </location>
</feature>
<dbReference type="EMBL" id="CAJOBB010007295">
    <property type="protein sequence ID" value="CAF4183188.1"/>
    <property type="molecule type" value="Genomic_DNA"/>
</dbReference>
<feature type="region of interest" description="Disordered" evidence="1">
    <location>
        <begin position="119"/>
        <end position="167"/>
    </location>
</feature>
<reference evidence="3" key="1">
    <citation type="submission" date="2021-02" db="EMBL/GenBank/DDBJ databases">
        <authorList>
            <person name="Nowell W R."/>
        </authorList>
    </citation>
    <scope>NUCLEOTIDE SEQUENCE</scope>
</reference>
<protein>
    <submittedName>
        <fullName evidence="3">Uncharacterized protein</fullName>
    </submittedName>
</protein>
<organism evidence="3 4">
    <name type="scientific">Adineta steineri</name>
    <dbReference type="NCBI Taxonomy" id="433720"/>
    <lineage>
        <taxon>Eukaryota</taxon>
        <taxon>Metazoa</taxon>
        <taxon>Spiralia</taxon>
        <taxon>Gnathifera</taxon>
        <taxon>Rotifera</taxon>
        <taxon>Eurotatoria</taxon>
        <taxon>Bdelloidea</taxon>
        <taxon>Adinetida</taxon>
        <taxon>Adinetidae</taxon>
        <taxon>Adineta</taxon>
    </lineage>
</organism>
<evidence type="ECO:0000313" key="4">
    <source>
        <dbReference type="Proteomes" id="UP000663868"/>
    </source>
</evidence>
<dbReference type="Proteomes" id="UP000663868">
    <property type="component" value="Unassembled WGS sequence"/>
</dbReference>
<dbReference type="AlphaFoldDB" id="A0A820A2Y4"/>
<sequence length="207" mass="23541">MPDQRNKVDTATGASPPRLSTRETACSPVHFQSMNQTSSDESTCCSTIVDQDDDNVNGKDLMNKMVHQQSMISFPSPPCNGCTNSTPVLSISSTQPVPLMSIKAADTYGFNSNNNRTTSTNSINKHHISGRHWPVDEPSRYDSRYHQRQSRSTRRYKAHHHEHQPYHYRKHVGRPRAQISDNYRRENHCIDRRCRTCSTCSNCCSSI</sequence>
<name>A0A820A2Y4_9BILA</name>
<dbReference type="EMBL" id="CAJNOE010002714">
    <property type="protein sequence ID" value="CAF1491048.1"/>
    <property type="molecule type" value="Genomic_DNA"/>
</dbReference>
<feature type="compositionally biased region" description="Basic residues" evidence="1">
    <location>
        <begin position="146"/>
        <end position="167"/>
    </location>
</feature>
<dbReference type="Proteomes" id="UP000663860">
    <property type="component" value="Unassembled WGS sequence"/>
</dbReference>
<evidence type="ECO:0000313" key="3">
    <source>
        <dbReference type="EMBL" id="CAF4183188.1"/>
    </source>
</evidence>
<feature type="region of interest" description="Disordered" evidence="1">
    <location>
        <begin position="1"/>
        <end position="22"/>
    </location>
</feature>
<evidence type="ECO:0000313" key="2">
    <source>
        <dbReference type="EMBL" id="CAF1491048.1"/>
    </source>
</evidence>